<comment type="similarity">
    <text evidence="1 4">Belongs to the aldehyde dehydrogenase family.</text>
</comment>
<keyword evidence="2 4" id="KW-0560">Oxidoreductase</keyword>
<proteinExistence type="inferred from homology"/>
<dbReference type="InterPro" id="IPR029510">
    <property type="entry name" value="Ald_DH_CS_GLU"/>
</dbReference>
<dbReference type="FunFam" id="3.40.309.10:FF:000012">
    <property type="entry name" value="Betaine aldehyde dehydrogenase"/>
    <property type="match status" value="1"/>
</dbReference>
<dbReference type="InterPro" id="IPR016163">
    <property type="entry name" value="Ald_DH_C"/>
</dbReference>
<dbReference type="AlphaFoldDB" id="A0A1H9S7X7"/>
<dbReference type="InterPro" id="IPR016162">
    <property type="entry name" value="Ald_DH_N"/>
</dbReference>
<evidence type="ECO:0000256" key="4">
    <source>
        <dbReference type="RuleBase" id="RU003345"/>
    </source>
</evidence>
<dbReference type="InterPro" id="IPR016161">
    <property type="entry name" value="Ald_DH/histidinol_DH"/>
</dbReference>
<dbReference type="GO" id="GO:0016620">
    <property type="term" value="F:oxidoreductase activity, acting on the aldehyde or oxo group of donors, NAD or NADP as acceptor"/>
    <property type="evidence" value="ECO:0007669"/>
    <property type="project" value="InterPro"/>
</dbReference>
<dbReference type="PROSITE" id="PS00070">
    <property type="entry name" value="ALDEHYDE_DEHYDR_CYS"/>
    <property type="match status" value="1"/>
</dbReference>
<dbReference type="PANTHER" id="PTHR11699">
    <property type="entry name" value="ALDEHYDE DEHYDROGENASE-RELATED"/>
    <property type="match status" value="1"/>
</dbReference>
<feature type="active site" evidence="3">
    <location>
        <position position="258"/>
    </location>
</feature>
<dbReference type="STRING" id="142588.SAMN04488559_106136"/>
<dbReference type="Proteomes" id="UP000198948">
    <property type="component" value="Unassembled WGS sequence"/>
</dbReference>
<dbReference type="OrthoDB" id="9762913at2"/>
<dbReference type="FunFam" id="3.40.605.10:FF:000001">
    <property type="entry name" value="Aldehyde dehydrogenase 1"/>
    <property type="match status" value="1"/>
</dbReference>
<keyword evidence="7" id="KW-1185">Reference proteome</keyword>
<dbReference type="RefSeq" id="WP_092651661.1">
    <property type="nucleotide sequence ID" value="NZ_FOHA01000006.1"/>
</dbReference>
<dbReference type="InterPro" id="IPR016160">
    <property type="entry name" value="Ald_DH_CS_CYS"/>
</dbReference>
<evidence type="ECO:0000313" key="7">
    <source>
        <dbReference type="Proteomes" id="UP000198948"/>
    </source>
</evidence>
<dbReference type="Gene3D" id="3.40.605.10">
    <property type="entry name" value="Aldehyde Dehydrogenase, Chain A, domain 1"/>
    <property type="match status" value="1"/>
</dbReference>
<evidence type="ECO:0000259" key="5">
    <source>
        <dbReference type="Pfam" id="PF00171"/>
    </source>
</evidence>
<evidence type="ECO:0000256" key="1">
    <source>
        <dbReference type="ARBA" id="ARBA00009986"/>
    </source>
</evidence>
<sequence>MNRPIEFDNVVDKQYQLYIDGVWTKGSGERTITSFNPSNGEKLADFVDATHEDVDQAVSAAQEAFKLWKDVDVLTRSNLLLQIADLIDANKEHLALIETLDNGKPLRETLTIDVPATADHFRYFAGVIRAEEGSVKDFDQDTLSIVIKEPIGVVGQIIPWNFPLLMGAWKLAPAIAAGNTVVIHPSSTTSLSLLELFKLLDQVLPKGVVNLITGRGSDSGNYMLEHEGFDKLAFTGSTEVGYTVAKAAAEKLIPATLELGGKSANIIFDDANWERALEGVQLGILFNQGQVCCAGSRVFVQEGIYDKFVAALKEKFEQIKVGLPWESGVQMGAQINEKQLKDILKYVEIGTKEGATLVTGGYQLTGNNLEQGAFLAPTLLADANNTMCIAQEEIFGPVATVMKFKTEAEVIALANQSNYGLGGAVFSQNINTAIRVARGVRTGRMWVNTYNQLPAGAPFGGYKKSGIGRETHKSMLDAYTQMKNIYIVTKEETDGLYH</sequence>
<dbReference type="InterPro" id="IPR015590">
    <property type="entry name" value="Aldehyde_DH_dom"/>
</dbReference>
<feature type="domain" description="Aldehyde dehydrogenase" evidence="5">
    <location>
        <begin position="23"/>
        <end position="485"/>
    </location>
</feature>
<reference evidence="6 7" key="1">
    <citation type="submission" date="2016-10" db="EMBL/GenBank/DDBJ databases">
        <authorList>
            <person name="de Groot N.N."/>
        </authorList>
    </citation>
    <scope>NUCLEOTIDE SEQUENCE [LARGE SCALE GENOMIC DNA]</scope>
    <source>
        <strain evidence="6 7">DSM 13760</strain>
    </source>
</reference>
<name>A0A1H9S7X7_9LACT</name>
<evidence type="ECO:0000256" key="3">
    <source>
        <dbReference type="PROSITE-ProRule" id="PRU10007"/>
    </source>
</evidence>
<protein>
    <submittedName>
        <fullName evidence="6">Acyl-CoA reductase</fullName>
    </submittedName>
</protein>
<dbReference type="PROSITE" id="PS00687">
    <property type="entry name" value="ALDEHYDE_DEHYDR_GLU"/>
    <property type="match status" value="1"/>
</dbReference>
<dbReference type="EMBL" id="FOHA01000006">
    <property type="protein sequence ID" value="SER81100.1"/>
    <property type="molecule type" value="Genomic_DNA"/>
</dbReference>
<gene>
    <name evidence="6" type="ORF">SAMN04488559_106136</name>
</gene>
<evidence type="ECO:0000256" key="2">
    <source>
        <dbReference type="ARBA" id="ARBA00023002"/>
    </source>
</evidence>
<organism evidence="6 7">
    <name type="scientific">Isobaculum melis</name>
    <dbReference type="NCBI Taxonomy" id="142588"/>
    <lineage>
        <taxon>Bacteria</taxon>
        <taxon>Bacillati</taxon>
        <taxon>Bacillota</taxon>
        <taxon>Bacilli</taxon>
        <taxon>Lactobacillales</taxon>
        <taxon>Carnobacteriaceae</taxon>
        <taxon>Isobaculum</taxon>
    </lineage>
</organism>
<dbReference type="SUPFAM" id="SSF53720">
    <property type="entry name" value="ALDH-like"/>
    <property type="match status" value="1"/>
</dbReference>
<accession>A0A1H9S7X7</accession>
<dbReference type="Pfam" id="PF00171">
    <property type="entry name" value="Aldedh"/>
    <property type="match status" value="1"/>
</dbReference>
<dbReference type="Gene3D" id="3.40.309.10">
    <property type="entry name" value="Aldehyde Dehydrogenase, Chain A, domain 2"/>
    <property type="match status" value="1"/>
</dbReference>
<evidence type="ECO:0000313" key="6">
    <source>
        <dbReference type="EMBL" id="SER81100.1"/>
    </source>
</evidence>